<reference evidence="1" key="1">
    <citation type="journal article" date="2012" name="PLoS ONE">
        <title>Gene sets for utilization of primary and secondary nutrition supplies in the distal gut of endangered iberian lynx.</title>
        <authorList>
            <person name="Alcaide M."/>
            <person name="Messina E."/>
            <person name="Richter M."/>
            <person name="Bargiela R."/>
            <person name="Peplies J."/>
            <person name="Huws S.A."/>
            <person name="Newbold C.J."/>
            <person name="Golyshin P.N."/>
            <person name="Simon M.A."/>
            <person name="Lopez G."/>
            <person name="Yakimov M.M."/>
            <person name="Ferrer M."/>
        </authorList>
    </citation>
    <scope>NUCLEOTIDE SEQUENCE</scope>
</reference>
<evidence type="ECO:0000313" key="1">
    <source>
        <dbReference type="EMBL" id="EJX05361.1"/>
    </source>
</evidence>
<protein>
    <submittedName>
        <fullName evidence="1">Uncharacterized protein</fullName>
    </submittedName>
</protein>
<proteinExistence type="predicted"/>
<comment type="caution">
    <text evidence="1">The sequence shown here is derived from an EMBL/GenBank/DDBJ whole genome shotgun (WGS) entry which is preliminary data.</text>
</comment>
<sequence>MDVTTPEGVSIKGAYPMGDVTFIDQSPDMPGGDWLSLLKEDKTLVFNPTDEVMAHGNNYGSYNYPQTKCTEFEIFVHNHTSDESFYLHFLAKDGVTSPAGTYTVAKDPQNPQPGEFIPGSQELSILRDTWCYVKWVDGGEAGGAPATDGVLTITDNGDSNYTIEYEMKDDAEPKNTVKAKWTGKVDIKVRAE</sequence>
<dbReference type="EMBL" id="AMCI01001495">
    <property type="protein sequence ID" value="EJX05361.1"/>
    <property type="molecule type" value="Genomic_DNA"/>
</dbReference>
<dbReference type="AlphaFoldDB" id="J9CYL7"/>
<organism evidence="1">
    <name type="scientific">gut metagenome</name>
    <dbReference type="NCBI Taxonomy" id="749906"/>
    <lineage>
        <taxon>unclassified sequences</taxon>
        <taxon>metagenomes</taxon>
        <taxon>organismal metagenomes</taxon>
    </lineage>
</organism>
<name>J9CYL7_9ZZZZ</name>
<accession>J9CYL7</accession>
<gene>
    <name evidence="1" type="ORF">EVA_06532</name>
</gene>